<dbReference type="Proteomes" id="UP000182054">
    <property type="component" value="Unassembled WGS sequence"/>
</dbReference>
<feature type="domain" description="Integrase catalytic" evidence="2">
    <location>
        <begin position="167"/>
        <end position="376"/>
    </location>
</feature>
<evidence type="ECO:0000313" key="4">
    <source>
        <dbReference type="Proteomes" id="UP000182054"/>
    </source>
</evidence>
<reference evidence="3 4" key="1">
    <citation type="submission" date="2016-10" db="EMBL/GenBank/DDBJ databases">
        <authorList>
            <person name="de Groot N.N."/>
        </authorList>
    </citation>
    <scope>NUCLEOTIDE SEQUENCE [LARGE SCALE GENOMIC DNA]</scope>
    <source>
        <strain evidence="3 4">DSM 44908</strain>
    </source>
</reference>
<dbReference type="InterPro" id="IPR015378">
    <property type="entry name" value="Transposase-like_Mu_C"/>
</dbReference>
<dbReference type="GO" id="GO:0015074">
    <property type="term" value="P:DNA integration"/>
    <property type="evidence" value="ECO:0007669"/>
    <property type="project" value="InterPro"/>
</dbReference>
<dbReference type="EMBL" id="FOJN01000003">
    <property type="protein sequence ID" value="SFA45253.1"/>
    <property type="molecule type" value="Genomic_DNA"/>
</dbReference>
<feature type="region of interest" description="Disordered" evidence="1">
    <location>
        <begin position="505"/>
        <end position="557"/>
    </location>
</feature>
<proteinExistence type="predicted"/>
<evidence type="ECO:0000256" key="1">
    <source>
        <dbReference type="SAM" id="MobiDB-lite"/>
    </source>
</evidence>
<sequence>MDVDKLDVIESGVLTASPERWKQAEFRFSVLAPLLEMHPVGLAVVDDAAERLGVSRRQVYALLDKLENGTGTVADLLVRPSSGGRGRSRVSDAVEEIIAEQVGRHFLRRQKLSVAAVHRRIAVVCHGAGLPSPSRNTVAARIAALKPAVVARARGGADAARPRQAFGGVAPPTREILDVVQIDHTVVDVMVVDDHERRPIGRPYLTIAIDVFSRAVLGFVVTLEPPSAVSVGLCLGRVCSEKQAWLQVHGLAGEVRWPMAGKPHRLYLDNATEFKSEALRRGCAQHGVALDYRPSGRPHYGGIVERVIGTTMTAVHELPGTTFSNPDRRGSYDSDAHAALTLRELERWLMLSIATYHERIHTGLGQTPATKWGTGVGAATKPPSVVVDETAFLIDFLPVIRRRLSRTGFVVDHVRYFCNALKPWVARREHLGAFVIRRDPRDLSRIWVLEPDGAGYVEVPYRMMANPAVTLWEHRAATARLREQGRSSVDESAVFSMIEQMRDLTDRAQTDTRRARRNRQRRNHLADRPSSTTPVSPPPHQREPDTDVSIFDDIEQW</sequence>
<evidence type="ECO:0000259" key="2">
    <source>
        <dbReference type="PROSITE" id="PS50994"/>
    </source>
</evidence>
<feature type="compositionally biased region" description="Basic residues" evidence="1">
    <location>
        <begin position="514"/>
        <end position="523"/>
    </location>
</feature>
<dbReference type="Gene3D" id="1.10.10.60">
    <property type="entry name" value="Homeodomain-like"/>
    <property type="match status" value="1"/>
</dbReference>
<dbReference type="OrthoDB" id="52928at2"/>
<dbReference type="Pfam" id="PF09299">
    <property type="entry name" value="Mu-transpos_C"/>
    <property type="match status" value="1"/>
</dbReference>
<accession>A0A1I0T0W1</accession>
<dbReference type="InterPro" id="IPR036397">
    <property type="entry name" value="RNaseH_sf"/>
</dbReference>
<dbReference type="RefSeq" id="WP_074921893.1">
    <property type="nucleotide sequence ID" value="NZ_FOJN01000003.1"/>
</dbReference>
<dbReference type="PROSITE" id="PS50994">
    <property type="entry name" value="INTEGRASE"/>
    <property type="match status" value="1"/>
</dbReference>
<organism evidence="3 4">
    <name type="scientific">Rhodococcoides kroppenstedtii</name>
    <dbReference type="NCBI Taxonomy" id="293050"/>
    <lineage>
        <taxon>Bacteria</taxon>
        <taxon>Bacillati</taxon>
        <taxon>Actinomycetota</taxon>
        <taxon>Actinomycetes</taxon>
        <taxon>Mycobacteriales</taxon>
        <taxon>Nocardiaceae</taxon>
        <taxon>Rhodococcoides</taxon>
    </lineage>
</organism>
<dbReference type="InterPro" id="IPR012337">
    <property type="entry name" value="RNaseH-like_sf"/>
</dbReference>
<dbReference type="InterPro" id="IPR001584">
    <property type="entry name" value="Integrase_cat-core"/>
</dbReference>
<dbReference type="AlphaFoldDB" id="A0A1I0T0W1"/>
<gene>
    <name evidence="3" type="ORF">SAMN05444374_103245</name>
</gene>
<evidence type="ECO:0000313" key="3">
    <source>
        <dbReference type="EMBL" id="SFA45253.1"/>
    </source>
</evidence>
<dbReference type="GO" id="GO:0003676">
    <property type="term" value="F:nucleic acid binding"/>
    <property type="evidence" value="ECO:0007669"/>
    <property type="project" value="InterPro"/>
</dbReference>
<name>A0A1I0T0W1_9NOCA</name>
<dbReference type="GeneID" id="85485092"/>
<dbReference type="Gene3D" id="3.30.420.10">
    <property type="entry name" value="Ribonuclease H-like superfamily/Ribonuclease H"/>
    <property type="match status" value="1"/>
</dbReference>
<protein>
    <submittedName>
        <fullName evidence="3">Putative transposase</fullName>
    </submittedName>
</protein>
<dbReference type="SUPFAM" id="SSF53098">
    <property type="entry name" value="Ribonuclease H-like"/>
    <property type="match status" value="1"/>
</dbReference>